<sequence length="143" mass="16173">MAKLKVAALMQHLRRHAKHAQCRRSFLERAQMRAAVDAEQGLTFLGVGSSCGKPAFALPYPLTWTEAALDRLEHLAEQHFCYVEYGQLAHLKRRVDDRELLAVQDWTPFGVVYVRAEYPLADTLLRDLTVTLQPEDAPESTAP</sequence>
<organism evidence="1 2">
    <name type="scientific">Deinococcus grandis</name>
    <dbReference type="NCBI Taxonomy" id="57498"/>
    <lineage>
        <taxon>Bacteria</taxon>
        <taxon>Thermotogati</taxon>
        <taxon>Deinococcota</taxon>
        <taxon>Deinococci</taxon>
        <taxon>Deinococcales</taxon>
        <taxon>Deinococcaceae</taxon>
        <taxon>Deinococcus</taxon>
    </lineage>
</organism>
<comment type="caution">
    <text evidence="1">The sequence shown here is derived from an EMBL/GenBank/DDBJ whole genome shotgun (WGS) entry which is preliminary data.</text>
</comment>
<evidence type="ECO:0000313" key="1">
    <source>
        <dbReference type="EMBL" id="GAQ23616.1"/>
    </source>
</evidence>
<keyword evidence="2" id="KW-1185">Reference proteome</keyword>
<dbReference type="EMBL" id="BCMS01000004">
    <property type="protein sequence ID" value="GAQ23616.1"/>
    <property type="molecule type" value="Genomic_DNA"/>
</dbReference>
<name>A0A100HMT6_9DEIO</name>
<evidence type="ECO:0000313" key="2">
    <source>
        <dbReference type="Proteomes" id="UP000056209"/>
    </source>
</evidence>
<accession>A0A100HMT6</accession>
<dbReference type="OrthoDB" id="68963at2"/>
<proteinExistence type="predicted"/>
<dbReference type="Proteomes" id="UP000056209">
    <property type="component" value="Unassembled WGS sequence"/>
</dbReference>
<gene>
    <name evidence="1" type="ORF">DEIGR_320030</name>
</gene>
<dbReference type="RefSeq" id="WP_055362850.1">
    <property type="nucleotide sequence ID" value="NZ_BCMS01000004.1"/>
</dbReference>
<protein>
    <submittedName>
        <fullName evidence="1">Uncharacterized protein</fullName>
    </submittedName>
</protein>
<dbReference type="AlphaFoldDB" id="A0A100HMT6"/>
<reference evidence="2" key="1">
    <citation type="submission" date="2015-11" db="EMBL/GenBank/DDBJ databases">
        <title>Draft Genome Sequence of the Radioresistant Bacterium Deinococcus grandis, Isolated from Freshwater Fish in Japan.</title>
        <authorList>
            <person name="Satoh K."/>
            <person name="Onodera T."/>
            <person name="Omoso K."/>
            <person name="Takeda-Yano K."/>
            <person name="Katayama T."/>
            <person name="Oono Y."/>
            <person name="Narumi I."/>
        </authorList>
    </citation>
    <scope>NUCLEOTIDE SEQUENCE [LARGE SCALE GENOMIC DNA]</scope>
    <source>
        <strain evidence="2">ATCC 43672</strain>
    </source>
</reference>